<evidence type="ECO:0000256" key="6">
    <source>
        <dbReference type="ARBA" id="ARBA00022679"/>
    </source>
</evidence>
<evidence type="ECO:0000256" key="8">
    <source>
        <dbReference type="ARBA" id="ARBA00031423"/>
    </source>
</evidence>
<evidence type="ECO:0000256" key="4">
    <source>
        <dbReference type="ARBA" id="ARBA00020295"/>
    </source>
</evidence>
<comment type="catalytic activity">
    <reaction evidence="1 10">
        <text>Transfers a segment of a (1-&gt;4)-alpha-D-glucan to a new position in an acceptor, which may be glucose or a (1-&gt;4)-alpha-D-glucan.</text>
        <dbReference type="EC" id="2.4.1.25"/>
    </reaction>
</comment>
<dbReference type="AlphaFoldDB" id="A0AAX2JCL2"/>
<sequence>MFERSSGILMHITSLPSKYGIGDFGKKAYEFVDFLERSEQKLWQILPMGPTGYGDSPYQSFSAFAGNPYFIDLEEFVELEYIDDNDLTPLREINYDDNLDYEQVNERKTKLLKNIFEIFLKKIEKNVEIEGDFKSFKEKNAYWLDNYVLYMALKEKFSGKSWQNWPKYYKYRNLKKIEKNDEKMKKNIDYFSFVQYTFYNQWFRLKSYANSKGISIIGDIPIFVATDSADTWSESKIFQFDKYKRPKRVSGCPPDYFSKDGQLWGNVLYDWKYLKKTNYDWWIKRIAYCFEIYDIVRIDHFRGFEAYWSIPAKDATAVRGHWEKGPGMDFFRAVERRLGKLPIIAEDLGLLTERVKKLLKRSGFPGMKVLEFAFDSEDSDYLPHKYEENCVAYTGTHDNNTVTGWYETISPETKNYCDEYLKKYLSKFESDYWLPINLRFIDAIWASKANIVIAQMQDFIGLGENGRMNAPSTLGKNWKWRLDEKYITDELCNGIKMVTRKFKR</sequence>
<evidence type="ECO:0000256" key="5">
    <source>
        <dbReference type="ARBA" id="ARBA00022676"/>
    </source>
</evidence>
<evidence type="ECO:0000256" key="2">
    <source>
        <dbReference type="ARBA" id="ARBA00005684"/>
    </source>
</evidence>
<organism evidence="11 12">
    <name type="scientific">Fusobacterium ulcerans</name>
    <dbReference type="NCBI Taxonomy" id="861"/>
    <lineage>
        <taxon>Bacteria</taxon>
        <taxon>Fusobacteriati</taxon>
        <taxon>Fusobacteriota</taxon>
        <taxon>Fusobacteriia</taxon>
        <taxon>Fusobacteriales</taxon>
        <taxon>Fusobacteriaceae</taxon>
        <taxon>Fusobacterium</taxon>
    </lineage>
</organism>
<evidence type="ECO:0000256" key="9">
    <source>
        <dbReference type="ARBA" id="ARBA00031501"/>
    </source>
</evidence>
<dbReference type="NCBIfam" id="TIGR00217">
    <property type="entry name" value="malQ"/>
    <property type="match status" value="1"/>
</dbReference>
<evidence type="ECO:0000256" key="10">
    <source>
        <dbReference type="RuleBase" id="RU361207"/>
    </source>
</evidence>
<dbReference type="GeneID" id="78453653"/>
<keyword evidence="7 10" id="KW-0119">Carbohydrate metabolism</keyword>
<dbReference type="Proteomes" id="UP000249008">
    <property type="component" value="Chromosome 1"/>
</dbReference>
<dbReference type="Gene3D" id="3.20.20.80">
    <property type="entry name" value="Glycosidases"/>
    <property type="match status" value="1"/>
</dbReference>
<evidence type="ECO:0000313" key="12">
    <source>
        <dbReference type="Proteomes" id="UP000249008"/>
    </source>
</evidence>
<evidence type="ECO:0000313" key="11">
    <source>
        <dbReference type="EMBL" id="SQJ09723.1"/>
    </source>
</evidence>
<dbReference type="PANTHER" id="PTHR32438">
    <property type="entry name" value="4-ALPHA-GLUCANOTRANSFERASE DPE1, CHLOROPLASTIC/AMYLOPLASTIC"/>
    <property type="match status" value="1"/>
</dbReference>
<dbReference type="SUPFAM" id="SSF51445">
    <property type="entry name" value="(Trans)glycosidases"/>
    <property type="match status" value="1"/>
</dbReference>
<proteinExistence type="inferred from homology"/>
<dbReference type="PANTHER" id="PTHR32438:SF5">
    <property type="entry name" value="4-ALPHA-GLUCANOTRANSFERASE DPE1, CHLOROPLASTIC_AMYLOPLASTIC"/>
    <property type="match status" value="1"/>
</dbReference>
<dbReference type="EMBL" id="LS483487">
    <property type="protein sequence ID" value="SQJ09723.1"/>
    <property type="molecule type" value="Genomic_DNA"/>
</dbReference>
<accession>A0AAX2JCL2</accession>
<dbReference type="GO" id="GO:0004134">
    <property type="term" value="F:4-alpha-glucanotransferase activity"/>
    <property type="evidence" value="ECO:0007669"/>
    <property type="project" value="UniProtKB-EC"/>
</dbReference>
<dbReference type="InterPro" id="IPR017853">
    <property type="entry name" value="GH"/>
</dbReference>
<gene>
    <name evidence="11" type="primary">malQ</name>
    <name evidence="11" type="ORF">NCTC12112_02372</name>
</gene>
<name>A0AAX2JCL2_9FUSO</name>
<dbReference type="KEGG" id="ful:C4N20_02450"/>
<keyword evidence="5 10" id="KW-0328">Glycosyltransferase</keyword>
<evidence type="ECO:0000256" key="3">
    <source>
        <dbReference type="ARBA" id="ARBA00012560"/>
    </source>
</evidence>
<keyword evidence="6 10" id="KW-0808">Transferase</keyword>
<dbReference type="RefSeq" id="WP_005981230.1">
    <property type="nucleotide sequence ID" value="NZ_CABKNW010000005.1"/>
</dbReference>
<protein>
    <recommendedName>
        <fullName evidence="4 10">4-alpha-glucanotransferase</fullName>
        <ecNumber evidence="3 10">2.4.1.25</ecNumber>
    </recommendedName>
    <alternativeName>
        <fullName evidence="8 10">Amylomaltase</fullName>
    </alternativeName>
    <alternativeName>
        <fullName evidence="9 10">Disproportionating enzyme</fullName>
    </alternativeName>
</protein>
<dbReference type="InterPro" id="IPR003385">
    <property type="entry name" value="Glyco_hydro_77"/>
</dbReference>
<evidence type="ECO:0000256" key="7">
    <source>
        <dbReference type="ARBA" id="ARBA00023277"/>
    </source>
</evidence>
<dbReference type="GO" id="GO:0005975">
    <property type="term" value="P:carbohydrate metabolic process"/>
    <property type="evidence" value="ECO:0007669"/>
    <property type="project" value="InterPro"/>
</dbReference>
<dbReference type="Pfam" id="PF02446">
    <property type="entry name" value="Glyco_hydro_77"/>
    <property type="match status" value="1"/>
</dbReference>
<comment type="similarity">
    <text evidence="2 10">Belongs to the disproportionating enzyme family.</text>
</comment>
<evidence type="ECO:0000256" key="1">
    <source>
        <dbReference type="ARBA" id="ARBA00000439"/>
    </source>
</evidence>
<dbReference type="EC" id="2.4.1.25" evidence="3 10"/>
<reference evidence="11 12" key="1">
    <citation type="submission" date="2018-06" db="EMBL/GenBank/DDBJ databases">
        <authorList>
            <consortium name="Pathogen Informatics"/>
            <person name="Doyle S."/>
        </authorList>
    </citation>
    <scope>NUCLEOTIDE SEQUENCE [LARGE SCALE GENOMIC DNA]</scope>
    <source>
        <strain evidence="11 12">NCTC12112</strain>
    </source>
</reference>
<dbReference type="NCBIfam" id="NF011080">
    <property type="entry name" value="PRK14508.1-3"/>
    <property type="match status" value="1"/>
</dbReference>